<accession>A0A9N8E988</accession>
<evidence type="ECO:0000313" key="3">
    <source>
        <dbReference type="EMBL" id="CAB9516633.1"/>
    </source>
</evidence>
<evidence type="ECO:0000256" key="2">
    <source>
        <dbReference type="SAM" id="SignalP"/>
    </source>
</evidence>
<reference evidence="3" key="1">
    <citation type="submission" date="2020-06" db="EMBL/GenBank/DDBJ databases">
        <authorList>
            <consortium name="Plant Systems Biology data submission"/>
        </authorList>
    </citation>
    <scope>NUCLEOTIDE SEQUENCE</scope>
    <source>
        <strain evidence="3">D6</strain>
    </source>
</reference>
<feature type="chain" id="PRO_5040367861" evidence="2">
    <location>
        <begin position="21"/>
        <end position="129"/>
    </location>
</feature>
<dbReference type="AlphaFoldDB" id="A0A9N8E988"/>
<comment type="caution">
    <text evidence="3">The sequence shown here is derived from an EMBL/GenBank/DDBJ whole genome shotgun (WGS) entry which is preliminary data.</text>
</comment>
<dbReference type="Proteomes" id="UP001153069">
    <property type="component" value="Unassembled WGS sequence"/>
</dbReference>
<keyword evidence="2" id="KW-0732">Signal</keyword>
<keyword evidence="4" id="KW-1185">Reference proteome</keyword>
<proteinExistence type="predicted"/>
<organism evidence="3 4">
    <name type="scientific">Seminavis robusta</name>
    <dbReference type="NCBI Taxonomy" id="568900"/>
    <lineage>
        <taxon>Eukaryota</taxon>
        <taxon>Sar</taxon>
        <taxon>Stramenopiles</taxon>
        <taxon>Ochrophyta</taxon>
        <taxon>Bacillariophyta</taxon>
        <taxon>Bacillariophyceae</taxon>
        <taxon>Bacillariophycidae</taxon>
        <taxon>Naviculales</taxon>
        <taxon>Naviculaceae</taxon>
        <taxon>Seminavis</taxon>
    </lineage>
</organism>
<name>A0A9N8E988_9STRA</name>
<protein>
    <submittedName>
        <fullName evidence="3">Uncharacterized protein</fullName>
    </submittedName>
</protein>
<dbReference type="OrthoDB" id="10621889at2759"/>
<keyword evidence="1" id="KW-0472">Membrane</keyword>
<evidence type="ECO:0000313" key="4">
    <source>
        <dbReference type="Proteomes" id="UP001153069"/>
    </source>
</evidence>
<evidence type="ECO:0000256" key="1">
    <source>
        <dbReference type="SAM" id="Phobius"/>
    </source>
</evidence>
<sequence length="129" mass="13712">MQKTIIKTLFLALLSWTGSAFVAPTPATRTAVSLKALNDNAQWKAAAITAIVAVTQHPLVALAEEFTYGDDYEYGAVSAPNFVPIIGGILAIGTALLPIALQSGEEAFEEMKDSDGFGQGKDVLKSRRK</sequence>
<keyword evidence="1" id="KW-0812">Transmembrane</keyword>
<feature type="transmembrane region" description="Helical" evidence="1">
    <location>
        <begin position="82"/>
        <end position="101"/>
    </location>
</feature>
<dbReference type="EMBL" id="CAICTM010000795">
    <property type="protein sequence ID" value="CAB9516633.1"/>
    <property type="molecule type" value="Genomic_DNA"/>
</dbReference>
<feature type="signal peptide" evidence="2">
    <location>
        <begin position="1"/>
        <end position="20"/>
    </location>
</feature>
<keyword evidence="1" id="KW-1133">Transmembrane helix</keyword>
<gene>
    <name evidence="3" type="ORF">SEMRO_796_G203750.1</name>
</gene>